<dbReference type="InParanoid" id="S8FEU6"/>
<sequence>MAVRIIFRIAVVLAPLLPGFWPAERQQSCGGARVARTQRPWKGATTTFSGTGMANARSLYNRSAEHVGAEQNGLTKLQQDSEVQSPSGDIESPLEPAYLLTSSPAELHEALNEYQSRCSGPCPPARLPAPVKAGSFALRSSGRAGTRRAVAMLHGRGYWPTDLARNPYGMALGSGFGRSNVFPTRTILVLVQLMHVAPYPRLGGCCVKSPKFGG</sequence>
<evidence type="ECO:0000313" key="4">
    <source>
        <dbReference type="Proteomes" id="UP000015241"/>
    </source>
</evidence>
<dbReference type="Proteomes" id="UP000015241">
    <property type="component" value="Unassembled WGS sequence"/>
</dbReference>
<keyword evidence="2" id="KW-0732">Signal</keyword>
<evidence type="ECO:0000313" key="3">
    <source>
        <dbReference type="EMBL" id="EPS96934.1"/>
    </source>
</evidence>
<keyword evidence="4" id="KW-1185">Reference proteome</keyword>
<dbReference type="HOGENOM" id="CLU_1288931_0_0_1"/>
<feature type="compositionally biased region" description="Polar residues" evidence="1">
    <location>
        <begin position="72"/>
        <end position="87"/>
    </location>
</feature>
<proteinExistence type="predicted"/>
<evidence type="ECO:0000256" key="2">
    <source>
        <dbReference type="SAM" id="SignalP"/>
    </source>
</evidence>
<feature type="signal peptide" evidence="2">
    <location>
        <begin position="1"/>
        <end position="25"/>
    </location>
</feature>
<gene>
    <name evidence="3" type="ORF">FOMPIDRAFT_117047</name>
</gene>
<evidence type="ECO:0000256" key="1">
    <source>
        <dbReference type="SAM" id="MobiDB-lite"/>
    </source>
</evidence>
<protein>
    <submittedName>
        <fullName evidence="3">Uncharacterized protein</fullName>
    </submittedName>
</protein>
<feature type="region of interest" description="Disordered" evidence="1">
    <location>
        <begin position="72"/>
        <end position="91"/>
    </location>
</feature>
<dbReference type="EMBL" id="KE504182">
    <property type="protein sequence ID" value="EPS96934.1"/>
    <property type="molecule type" value="Genomic_DNA"/>
</dbReference>
<organism evidence="3 4">
    <name type="scientific">Fomitopsis schrenkii</name>
    <name type="common">Brown rot fungus</name>
    <dbReference type="NCBI Taxonomy" id="2126942"/>
    <lineage>
        <taxon>Eukaryota</taxon>
        <taxon>Fungi</taxon>
        <taxon>Dikarya</taxon>
        <taxon>Basidiomycota</taxon>
        <taxon>Agaricomycotina</taxon>
        <taxon>Agaricomycetes</taxon>
        <taxon>Polyporales</taxon>
        <taxon>Fomitopsis</taxon>
    </lineage>
</organism>
<feature type="chain" id="PRO_5004551485" evidence="2">
    <location>
        <begin position="26"/>
        <end position="214"/>
    </location>
</feature>
<dbReference type="AlphaFoldDB" id="S8FEU6"/>
<name>S8FEU6_FOMSC</name>
<accession>S8FEU6</accession>
<reference evidence="3 4" key="1">
    <citation type="journal article" date="2012" name="Science">
        <title>The Paleozoic origin of enzymatic lignin decomposition reconstructed from 31 fungal genomes.</title>
        <authorList>
            <person name="Floudas D."/>
            <person name="Binder M."/>
            <person name="Riley R."/>
            <person name="Barry K."/>
            <person name="Blanchette R.A."/>
            <person name="Henrissat B."/>
            <person name="Martinez A.T."/>
            <person name="Otillar R."/>
            <person name="Spatafora J.W."/>
            <person name="Yadav J.S."/>
            <person name="Aerts A."/>
            <person name="Benoit I."/>
            <person name="Boyd A."/>
            <person name="Carlson A."/>
            <person name="Copeland A."/>
            <person name="Coutinho P.M."/>
            <person name="de Vries R.P."/>
            <person name="Ferreira P."/>
            <person name="Findley K."/>
            <person name="Foster B."/>
            <person name="Gaskell J."/>
            <person name="Glotzer D."/>
            <person name="Gorecki P."/>
            <person name="Heitman J."/>
            <person name="Hesse C."/>
            <person name="Hori C."/>
            <person name="Igarashi K."/>
            <person name="Jurgens J.A."/>
            <person name="Kallen N."/>
            <person name="Kersten P."/>
            <person name="Kohler A."/>
            <person name="Kuees U."/>
            <person name="Kumar T.K.A."/>
            <person name="Kuo A."/>
            <person name="LaButti K."/>
            <person name="Larrondo L.F."/>
            <person name="Lindquist E."/>
            <person name="Ling A."/>
            <person name="Lombard V."/>
            <person name="Lucas S."/>
            <person name="Lundell T."/>
            <person name="Martin R."/>
            <person name="McLaughlin D.J."/>
            <person name="Morgenstern I."/>
            <person name="Morin E."/>
            <person name="Murat C."/>
            <person name="Nagy L.G."/>
            <person name="Nolan M."/>
            <person name="Ohm R.A."/>
            <person name="Patyshakuliyeva A."/>
            <person name="Rokas A."/>
            <person name="Ruiz-Duenas F.J."/>
            <person name="Sabat G."/>
            <person name="Salamov A."/>
            <person name="Samejima M."/>
            <person name="Schmutz J."/>
            <person name="Slot J.C."/>
            <person name="St John F."/>
            <person name="Stenlid J."/>
            <person name="Sun H."/>
            <person name="Sun S."/>
            <person name="Syed K."/>
            <person name="Tsang A."/>
            <person name="Wiebenga A."/>
            <person name="Young D."/>
            <person name="Pisabarro A."/>
            <person name="Eastwood D.C."/>
            <person name="Martin F."/>
            <person name="Cullen D."/>
            <person name="Grigoriev I.V."/>
            <person name="Hibbett D.S."/>
        </authorList>
    </citation>
    <scope>NUCLEOTIDE SEQUENCE</scope>
    <source>
        <strain evidence="4">FP-58527</strain>
    </source>
</reference>